<accession>A0A8D8XYU3</accession>
<dbReference type="PANTHER" id="PTHR46949:SF1">
    <property type="entry name" value="AT07979P2"/>
    <property type="match status" value="1"/>
</dbReference>
<dbReference type="InterPro" id="IPR039499">
    <property type="entry name" value="LURA1/LRA25"/>
</dbReference>
<dbReference type="Pfam" id="PF14854">
    <property type="entry name" value="LURAP"/>
    <property type="match status" value="1"/>
</dbReference>
<evidence type="ECO:0000256" key="2">
    <source>
        <dbReference type="SAM" id="MobiDB-lite"/>
    </source>
</evidence>
<dbReference type="EMBL" id="HBUF01349143">
    <property type="protein sequence ID" value="CAG6712256.1"/>
    <property type="molecule type" value="Transcribed_RNA"/>
</dbReference>
<reference evidence="3" key="1">
    <citation type="submission" date="2021-05" db="EMBL/GenBank/DDBJ databases">
        <authorList>
            <person name="Alioto T."/>
            <person name="Alioto T."/>
            <person name="Gomez Garrido J."/>
        </authorList>
    </citation>
    <scope>NUCLEOTIDE SEQUENCE</scope>
</reference>
<dbReference type="EMBL" id="HBUF01349147">
    <property type="protein sequence ID" value="CAG6712264.1"/>
    <property type="molecule type" value="Transcribed_RNA"/>
</dbReference>
<dbReference type="EMBL" id="HBUF01261695">
    <property type="protein sequence ID" value="CAG6683061.1"/>
    <property type="molecule type" value="Transcribed_RNA"/>
</dbReference>
<comment type="similarity">
    <text evidence="1">Belongs to the FAM89 family.</text>
</comment>
<dbReference type="EMBL" id="HBUF01349145">
    <property type="protein sequence ID" value="CAG6712260.1"/>
    <property type="molecule type" value="Transcribed_RNA"/>
</dbReference>
<feature type="region of interest" description="Disordered" evidence="2">
    <location>
        <begin position="20"/>
        <end position="92"/>
    </location>
</feature>
<protein>
    <submittedName>
        <fullName evidence="3">Protein FAM89A</fullName>
    </submittedName>
</protein>
<evidence type="ECO:0000256" key="1">
    <source>
        <dbReference type="ARBA" id="ARBA00038125"/>
    </source>
</evidence>
<organism evidence="3">
    <name type="scientific">Cacopsylla melanoneura</name>
    <dbReference type="NCBI Taxonomy" id="428564"/>
    <lineage>
        <taxon>Eukaryota</taxon>
        <taxon>Metazoa</taxon>
        <taxon>Ecdysozoa</taxon>
        <taxon>Arthropoda</taxon>
        <taxon>Hexapoda</taxon>
        <taxon>Insecta</taxon>
        <taxon>Pterygota</taxon>
        <taxon>Neoptera</taxon>
        <taxon>Paraneoptera</taxon>
        <taxon>Hemiptera</taxon>
        <taxon>Sternorrhyncha</taxon>
        <taxon>Psylloidea</taxon>
        <taxon>Psyllidae</taxon>
        <taxon>Psyllinae</taxon>
        <taxon>Cacopsylla</taxon>
    </lineage>
</organism>
<dbReference type="EMBL" id="HBUF01261697">
    <property type="protein sequence ID" value="CAG6683065.1"/>
    <property type="molecule type" value="Transcribed_RNA"/>
</dbReference>
<feature type="compositionally biased region" description="Low complexity" evidence="2">
    <location>
        <begin position="71"/>
        <end position="91"/>
    </location>
</feature>
<sequence length="172" mass="18444">MSYVPSGMEVQRISNNLLSRASAPGAPGLQGLPPLPKSLSGVNLLLDSSPPPPAPTRPMRLPPPPPPPTGGTPHSSSSSSTSRKTSPITSSLDTKLAILRKEMYGLRQLDLTLLSQLWTLNESIQEFRALQDALSPQSDLEETEDNYLYGNLGSFHRSSSSSNSSTVDFTNL</sequence>
<feature type="compositionally biased region" description="Low complexity" evidence="2">
    <location>
        <begin position="21"/>
        <end position="41"/>
    </location>
</feature>
<proteinExistence type="inferred from homology"/>
<dbReference type="EMBL" id="HBUF01349146">
    <property type="protein sequence ID" value="CAG6712262.1"/>
    <property type="molecule type" value="Transcribed_RNA"/>
</dbReference>
<dbReference type="EMBL" id="HBUF01261694">
    <property type="protein sequence ID" value="CAG6683059.1"/>
    <property type="molecule type" value="Transcribed_RNA"/>
</dbReference>
<feature type="compositionally biased region" description="Pro residues" evidence="2">
    <location>
        <begin position="49"/>
        <end position="70"/>
    </location>
</feature>
<dbReference type="EMBL" id="HBUF01261696">
    <property type="protein sequence ID" value="CAG6683063.1"/>
    <property type="molecule type" value="Transcribed_RNA"/>
</dbReference>
<dbReference type="AlphaFoldDB" id="A0A8D8XYU3"/>
<evidence type="ECO:0000313" key="3">
    <source>
        <dbReference type="EMBL" id="CAG6712264.1"/>
    </source>
</evidence>
<dbReference type="PANTHER" id="PTHR46949">
    <property type="entry name" value="LEUCINE REPEAT ADAPTER PROTEIN 25"/>
    <property type="match status" value="1"/>
</dbReference>
<name>A0A8D8XYU3_9HEMI</name>
<dbReference type="EMBL" id="HBUF01349144">
    <property type="protein sequence ID" value="CAG6712258.1"/>
    <property type="molecule type" value="Transcribed_RNA"/>
</dbReference>